<dbReference type="RefSeq" id="WP_030881757.1">
    <property type="nucleotide sequence ID" value="NZ_JBIRHZ010000005.1"/>
</dbReference>
<gene>
    <name evidence="4" type="ORF">ADK38_28080</name>
</gene>
<organism evidence="4 5">
    <name type="scientific">Streptomyces varsoviensis</name>
    <dbReference type="NCBI Taxonomy" id="67373"/>
    <lineage>
        <taxon>Bacteria</taxon>
        <taxon>Bacillati</taxon>
        <taxon>Actinomycetota</taxon>
        <taxon>Actinomycetes</taxon>
        <taxon>Kitasatosporales</taxon>
        <taxon>Streptomycetaceae</taxon>
        <taxon>Streptomyces</taxon>
    </lineage>
</organism>
<evidence type="ECO:0000313" key="5">
    <source>
        <dbReference type="Proteomes" id="UP000037020"/>
    </source>
</evidence>
<evidence type="ECO:0000256" key="2">
    <source>
        <dbReference type="ARBA" id="ARBA00024063"/>
    </source>
</evidence>
<comment type="caution">
    <text evidence="4">The sequence shown here is derived from an EMBL/GenBank/DDBJ whole genome shotgun (WGS) entry which is preliminary data.</text>
</comment>
<dbReference type="PANTHER" id="PTHR42905:SF7">
    <property type="entry name" value="PHOSPHOENOLPYRUVATE PHOSPHOMUTASE"/>
    <property type="match status" value="1"/>
</dbReference>
<dbReference type="EC" id="5.4.2.9" evidence="2"/>
<dbReference type="Gene3D" id="3.20.20.60">
    <property type="entry name" value="Phosphoenolpyruvate-binding domains"/>
    <property type="match status" value="1"/>
</dbReference>
<sequence length="306" mass="33152">MDSTQRFTSAASKSARMRKLLDSPGLSFLMEAHNGLSARIVQDVGFAGIWASGFSISTALGVRDSNEISAGEVLDAVGYMADATTIPIMVDGDTGYGNFNNARRFVRQLCRLDVSAVCIEDKLFPKTNSFIGDEQPLADVDEFCGKIAACKDSQTDGDFSVIARVEALVSGRGLAEALDRGEAYRRAGADAVFIHSKSKDGKEILAFAEEWARRCPLVITPTTYHAVGVEAFERAGVSTLIWANQNMRASVQAMRDVSRAVFENNRLSDVEPALAPVKEIFDFLDYAELDEAGRRYLPAGAPEATS</sequence>
<dbReference type="InterPro" id="IPR040442">
    <property type="entry name" value="Pyrv_kinase-like_dom_sf"/>
</dbReference>
<dbReference type="InterPro" id="IPR015813">
    <property type="entry name" value="Pyrv/PenolPyrv_kinase-like_dom"/>
</dbReference>
<proteinExistence type="inferred from homology"/>
<dbReference type="Proteomes" id="UP000037020">
    <property type="component" value="Unassembled WGS sequence"/>
</dbReference>
<name>A0ABR5J0U2_9ACTN</name>
<comment type="similarity">
    <text evidence="3">Belongs to the isocitrate lyase/PEP mutase superfamily. PEP mutase family.</text>
</comment>
<evidence type="ECO:0000256" key="3">
    <source>
        <dbReference type="ARBA" id="ARBA00038455"/>
    </source>
</evidence>
<dbReference type="NCBIfam" id="TIGR02320">
    <property type="entry name" value="PEP_mutase"/>
    <property type="match status" value="1"/>
</dbReference>
<protein>
    <recommendedName>
        <fullName evidence="2">phosphoenolpyruvate mutase</fullName>
        <ecNumber evidence="2">5.4.2.9</ecNumber>
    </recommendedName>
</protein>
<reference evidence="4 5" key="1">
    <citation type="submission" date="2015-07" db="EMBL/GenBank/DDBJ databases">
        <authorList>
            <person name="Ju K.-S."/>
            <person name="Doroghazi J.R."/>
            <person name="Metcalf W.W."/>
        </authorList>
    </citation>
    <scope>NUCLEOTIDE SEQUENCE [LARGE SCALE GENOMIC DNA]</scope>
    <source>
        <strain evidence="4 5">NRRL B-3589</strain>
    </source>
</reference>
<dbReference type="CDD" id="cd00377">
    <property type="entry name" value="ICL_PEPM"/>
    <property type="match status" value="1"/>
</dbReference>
<dbReference type="PANTHER" id="PTHR42905">
    <property type="entry name" value="PHOSPHOENOLPYRUVATE CARBOXYLASE"/>
    <property type="match status" value="1"/>
</dbReference>
<evidence type="ECO:0000256" key="1">
    <source>
        <dbReference type="ARBA" id="ARBA00023235"/>
    </source>
</evidence>
<keyword evidence="5" id="KW-1185">Reference proteome</keyword>
<dbReference type="InterPro" id="IPR012698">
    <property type="entry name" value="PEnolPyrv_PMutase_core"/>
</dbReference>
<dbReference type="Pfam" id="PF13714">
    <property type="entry name" value="PEP_mutase"/>
    <property type="match status" value="1"/>
</dbReference>
<keyword evidence="1" id="KW-0413">Isomerase</keyword>
<accession>A0ABR5J0U2</accession>
<dbReference type="InterPro" id="IPR039556">
    <property type="entry name" value="ICL/PEPM"/>
</dbReference>
<evidence type="ECO:0000313" key="4">
    <source>
        <dbReference type="EMBL" id="KOG86962.1"/>
    </source>
</evidence>
<dbReference type="EMBL" id="LGUT01002512">
    <property type="protein sequence ID" value="KOG86962.1"/>
    <property type="molecule type" value="Genomic_DNA"/>
</dbReference>
<dbReference type="SUPFAM" id="SSF51621">
    <property type="entry name" value="Phosphoenolpyruvate/pyruvate domain"/>
    <property type="match status" value="1"/>
</dbReference>